<dbReference type="HAMAP" id="MF_02128">
    <property type="entry name" value="TMP_kinase"/>
    <property type="match status" value="1"/>
</dbReference>
<dbReference type="AlphaFoldDB" id="Q1IHF6"/>
<dbReference type="GO" id="GO:0009030">
    <property type="term" value="F:thiamine-phosphate kinase activity"/>
    <property type="evidence" value="ECO:0007669"/>
    <property type="project" value="UniProtKB-UniRule"/>
</dbReference>
<comment type="function">
    <text evidence="2">Catalyzes the ATP-dependent phosphorylation of thiamine-monophosphate (TMP) to form thiamine-pyrophosphate (TPP), the active form of vitamin B1.</text>
</comment>
<comment type="caution">
    <text evidence="2">Lacks conserved residue(s) required for the propagation of feature annotation.</text>
</comment>
<dbReference type="SUPFAM" id="SSF55326">
    <property type="entry name" value="PurM N-terminal domain-like"/>
    <property type="match status" value="1"/>
</dbReference>
<dbReference type="Gene3D" id="3.90.650.10">
    <property type="entry name" value="PurM-like C-terminal domain"/>
    <property type="match status" value="1"/>
</dbReference>
<protein>
    <recommendedName>
        <fullName evidence="2">Thiamine-monophosphate kinase</fullName>
        <shortName evidence="2">TMP kinase</shortName>
        <shortName evidence="2">Thiamine-phosphate kinase</shortName>
        <ecNumber evidence="2">2.7.4.16</ecNumber>
    </recommendedName>
</protein>
<feature type="domain" description="PurM-like C-terminal" evidence="4">
    <location>
        <begin position="155"/>
        <end position="292"/>
    </location>
</feature>
<comment type="pathway">
    <text evidence="2">Cofactor biosynthesis; thiamine diphosphate biosynthesis; thiamine diphosphate from thiamine phosphate: step 1/1.</text>
</comment>
<dbReference type="OrthoDB" id="9802811at2"/>
<feature type="binding site" evidence="2">
    <location>
        <position position="77"/>
    </location>
    <ligand>
        <name>Mg(2+)</name>
        <dbReference type="ChEBI" id="CHEBI:18420"/>
        <label>2</label>
    </ligand>
</feature>
<feature type="binding site" evidence="2">
    <location>
        <position position="47"/>
    </location>
    <ligand>
        <name>Mg(2+)</name>
        <dbReference type="ChEBI" id="CHEBI:18420"/>
        <label>1</label>
    </ligand>
</feature>
<dbReference type="Gene3D" id="3.30.1330.10">
    <property type="entry name" value="PurM-like, N-terminal domain"/>
    <property type="match status" value="1"/>
</dbReference>
<keyword evidence="2 5" id="KW-0418">Kinase</keyword>
<dbReference type="Pfam" id="PF02769">
    <property type="entry name" value="AIRS_C"/>
    <property type="match status" value="1"/>
</dbReference>
<dbReference type="GO" id="GO:0009228">
    <property type="term" value="P:thiamine biosynthetic process"/>
    <property type="evidence" value="ECO:0007669"/>
    <property type="project" value="UniProtKB-KW"/>
</dbReference>
<dbReference type="UniPathway" id="UPA00060">
    <property type="reaction ID" value="UER00142"/>
</dbReference>
<feature type="binding site" evidence="2">
    <location>
        <position position="31"/>
    </location>
    <ligand>
        <name>Mg(2+)</name>
        <dbReference type="ChEBI" id="CHEBI:18420"/>
        <label>3</label>
    </ligand>
</feature>
<dbReference type="PANTHER" id="PTHR30270:SF0">
    <property type="entry name" value="THIAMINE-MONOPHOSPHATE KINASE"/>
    <property type="match status" value="1"/>
</dbReference>
<dbReference type="Pfam" id="PF00586">
    <property type="entry name" value="AIRS"/>
    <property type="match status" value="1"/>
</dbReference>
<keyword evidence="2" id="KW-0479">Metal-binding</keyword>
<evidence type="ECO:0000313" key="6">
    <source>
        <dbReference type="Proteomes" id="UP000002432"/>
    </source>
</evidence>
<feature type="binding site" evidence="2">
    <location>
        <position position="125"/>
    </location>
    <ligand>
        <name>Mg(2+)</name>
        <dbReference type="ChEBI" id="CHEBI:18420"/>
        <label>1</label>
    </ligand>
</feature>
<gene>
    <name evidence="2" type="primary">thiL</name>
    <name evidence="5" type="ordered locus">Acid345_4694</name>
</gene>
<dbReference type="InterPro" id="IPR036921">
    <property type="entry name" value="PurM-like_N_sf"/>
</dbReference>
<dbReference type="eggNOG" id="COG0611">
    <property type="taxonomic scope" value="Bacteria"/>
</dbReference>
<dbReference type="CDD" id="cd02194">
    <property type="entry name" value="ThiL"/>
    <property type="match status" value="1"/>
</dbReference>
<dbReference type="PIRSF" id="PIRSF005303">
    <property type="entry name" value="Thiam_monoph_kin"/>
    <property type="match status" value="1"/>
</dbReference>
<dbReference type="GO" id="GO:0009229">
    <property type="term" value="P:thiamine diphosphate biosynthetic process"/>
    <property type="evidence" value="ECO:0007669"/>
    <property type="project" value="UniProtKB-UniRule"/>
</dbReference>
<feature type="binding site" evidence="2">
    <location>
        <position position="217"/>
    </location>
    <ligand>
        <name>Mg(2+)</name>
        <dbReference type="ChEBI" id="CHEBI:18420"/>
        <label>5</label>
    </ligand>
</feature>
<dbReference type="Proteomes" id="UP000002432">
    <property type="component" value="Chromosome"/>
</dbReference>
<feature type="binding site" evidence="2">
    <location>
        <position position="31"/>
    </location>
    <ligand>
        <name>Mg(2+)</name>
        <dbReference type="ChEBI" id="CHEBI:18420"/>
        <label>4</label>
    </ligand>
</feature>
<comment type="catalytic activity">
    <reaction evidence="2">
        <text>thiamine phosphate + ATP = thiamine diphosphate + ADP</text>
        <dbReference type="Rhea" id="RHEA:15913"/>
        <dbReference type="ChEBI" id="CHEBI:30616"/>
        <dbReference type="ChEBI" id="CHEBI:37575"/>
        <dbReference type="ChEBI" id="CHEBI:58937"/>
        <dbReference type="ChEBI" id="CHEBI:456216"/>
        <dbReference type="EC" id="2.7.4.16"/>
    </reaction>
</comment>
<feature type="binding site" evidence="2">
    <location>
        <position position="310"/>
    </location>
    <ligand>
        <name>substrate</name>
    </ligand>
</feature>
<dbReference type="KEGG" id="aba:Acid345_4694"/>
<feature type="binding site" evidence="2">
    <location>
        <position position="77"/>
    </location>
    <ligand>
        <name>Mg(2+)</name>
        <dbReference type="ChEBI" id="CHEBI:18420"/>
        <label>4</label>
    </ligand>
</feature>
<dbReference type="InterPro" id="IPR036676">
    <property type="entry name" value="PurM-like_C_sf"/>
</dbReference>
<comment type="miscellaneous">
    <text evidence="2">Reaction mechanism of ThiL seems to utilize a direct, inline transfer of the gamma-phosphate of ATP to TMP rather than a phosphorylated enzyme intermediate.</text>
</comment>
<feature type="binding site" evidence="2">
    <location>
        <position position="216"/>
    </location>
    <ligand>
        <name>ATP</name>
        <dbReference type="ChEBI" id="CHEBI:30616"/>
    </ligand>
</feature>
<comment type="similarity">
    <text evidence="2">Belongs to the thiamine-monophosphate kinase family.</text>
</comment>
<dbReference type="EMBL" id="CP000360">
    <property type="protein sequence ID" value="ABF43694.1"/>
    <property type="molecule type" value="Genomic_DNA"/>
</dbReference>
<keyword evidence="2 5" id="KW-0808">Transferase</keyword>
<feature type="binding site" evidence="2">
    <location>
        <position position="48"/>
    </location>
    <ligand>
        <name>Mg(2+)</name>
        <dbReference type="ChEBI" id="CHEBI:18420"/>
        <label>2</label>
    </ligand>
</feature>
<feature type="binding site" evidence="2">
    <location>
        <position position="258"/>
    </location>
    <ligand>
        <name>substrate</name>
    </ligand>
</feature>
<dbReference type="InterPro" id="IPR006283">
    <property type="entry name" value="ThiL-like"/>
</dbReference>
<dbReference type="HOGENOM" id="CLU_046964_1_1_0"/>
<dbReference type="SUPFAM" id="SSF56042">
    <property type="entry name" value="PurM C-terminal domain-like"/>
    <property type="match status" value="1"/>
</dbReference>
<dbReference type="InterPro" id="IPR016188">
    <property type="entry name" value="PurM-like_N"/>
</dbReference>
<dbReference type="NCBIfam" id="TIGR01379">
    <property type="entry name" value="thiL"/>
    <property type="match status" value="1"/>
</dbReference>
<dbReference type="RefSeq" id="WP_011525490.1">
    <property type="nucleotide sequence ID" value="NC_008009.1"/>
</dbReference>
<organism evidence="5 6">
    <name type="scientific">Koribacter versatilis (strain Ellin345)</name>
    <dbReference type="NCBI Taxonomy" id="204669"/>
    <lineage>
        <taxon>Bacteria</taxon>
        <taxon>Pseudomonadati</taxon>
        <taxon>Acidobacteriota</taxon>
        <taxon>Terriglobia</taxon>
        <taxon>Terriglobales</taxon>
        <taxon>Candidatus Korobacteraceae</taxon>
        <taxon>Candidatus Korobacter</taxon>
    </lineage>
</organism>
<dbReference type="GO" id="GO:0000287">
    <property type="term" value="F:magnesium ion binding"/>
    <property type="evidence" value="ECO:0007669"/>
    <property type="project" value="UniProtKB-UniRule"/>
</dbReference>
<evidence type="ECO:0000259" key="3">
    <source>
        <dbReference type="Pfam" id="PF00586"/>
    </source>
</evidence>
<dbReference type="EC" id="2.7.4.16" evidence="2"/>
<feature type="domain" description="PurM-like N-terminal" evidence="3">
    <location>
        <begin position="29"/>
        <end position="143"/>
    </location>
</feature>
<reference evidence="5 6" key="1">
    <citation type="journal article" date="2009" name="Appl. Environ. Microbiol.">
        <title>Three genomes from the phylum Acidobacteria provide insight into the lifestyles of these microorganisms in soils.</title>
        <authorList>
            <person name="Ward N.L."/>
            <person name="Challacombe J.F."/>
            <person name="Janssen P.H."/>
            <person name="Henrissat B."/>
            <person name="Coutinho P.M."/>
            <person name="Wu M."/>
            <person name="Xie G."/>
            <person name="Haft D.H."/>
            <person name="Sait M."/>
            <person name="Badger J."/>
            <person name="Barabote R.D."/>
            <person name="Bradley B."/>
            <person name="Brettin T.S."/>
            <person name="Brinkac L.M."/>
            <person name="Bruce D."/>
            <person name="Creasy T."/>
            <person name="Daugherty S.C."/>
            <person name="Davidsen T.M."/>
            <person name="DeBoy R.T."/>
            <person name="Detter J.C."/>
            <person name="Dodson R.J."/>
            <person name="Durkin A.S."/>
            <person name="Ganapathy A."/>
            <person name="Gwinn-Giglio M."/>
            <person name="Han C.S."/>
            <person name="Khouri H."/>
            <person name="Kiss H."/>
            <person name="Kothari S.P."/>
            <person name="Madupu R."/>
            <person name="Nelson K.E."/>
            <person name="Nelson W.C."/>
            <person name="Paulsen I."/>
            <person name="Penn K."/>
            <person name="Ren Q."/>
            <person name="Rosovitz M.J."/>
            <person name="Selengut J.D."/>
            <person name="Shrivastava S."/>
            <person name="Sullivan S.A."/>
            <person name="Tapia R."/>
            <person name="Thompson L.S."/>
            <person name="Watkins K.L."/>
            <person name="Yang Q."/>
            <person name="Yu C."/>
            <person name="Zafar N."/>
            <person name="Zhou L."/>
            <person name="Kuske C.R."/>
        </authorList>
    </citation>
    <scope>NUCLEOTIDE SEQUENCE [LARGE SCALE GENOMIC DNA]</scope>
    <source>
        <strain evidence="5 6">Ellin345</strain>
    </source>
</reference>
<evidence type="ECO:0000313" key="5">
    <source>
        <dbReference type="EMBL" id="ABF43694.1"/>
    </source>
</evidence>
<keyword evidence="2" id="KW-0067">ATP-binding</keyword>
<dbReference type="STRING" id="204669.Acid345_4694"/>
<keyword evidence="2" id="KW-0460">Magnesium</keyword>
<feature type="binding site" evidence="2">
    <location>
        <position position="55"/>
    </location>
    <ligand>
        <name>substrate</name>
    </ligand>
</feature>
<evidence type="ECO:0000259" key="4">
    <source>
        <dbReference type="Pfam" id="PF02769"/>
    </source>
</evidence>
<sequence length="318" mass="34530">MPLSERALIERIRRRASSRKFSAITRGIGDDCAVLDPPPGHELLVTTDFCLENVHFRREWHPAKAVGHRCLVRGLSDIAAMGGDPLAAFLSLALPAEIPQKWVDGFFDGLLALAERWKVPLAGGDIAQSPQGVMADIMVLGSVPRGKAILRSGGKPGDVLYVTGTLGLSVAALQAFRAGKKPTAKSTPRHFFPDPRIDIGRLLRERKLATAMIDLSDGLSTDLSHICDESGVGAVVYATSVPYVGGENGLEFALNGGEDYELLFTANPRARVPKEIDGVPVTAIGEIVQRRGMWLEDKRGKVAKLRPRGWEHFRGEKK</sequence>
<feature type="binding site" evidence="2">
    <location>
        <position position="214"/>
    </location>
    <ligand>
        <name>Mg(2+)</name>
        <dbReference type="ChEBI" id="CHEBI:18420"/>
        <label>3</label>
    </ligand>
</feature>
<proteinExistence type="inferred from homology"/>
<evidence type="ECO:0000256" key="1">
    <source>
        <dbReference type="ARBA" id="ARBA00022977"/>
    </source>
</evidence>
<keyword evidence="6" id="KW-1185">Reference proteome</keyword>
<keyword evidence="2" id="KW-0547">Nucleotide-binding</keyword>
<feature type="binding site" evidence="2">
    <location>
        <position position="48"/>
    </location>
    <ligand>
        <name>Mg(2+)</name>
        <dbReference type="ChEBI" id="CHEBI:18420"/>
        <label>1</label>
    </ligand>
</feature>
<dbReference type="GO" id="GO:0005524">
    <property type="term" value="F:ATP binding"/>
    <property type="evidence" value="ECO:0007669"/>
    <property type="project" value="UniProtKB-UniRule"/>
</dbReference>
<keyword evidence="1 2" id="KW-0784">Thiamine biosynthesis</keyword>
<dbReference type="InterPro" id="IPR010918">
    <property type="entry name" value="PurM-like_C_dom"/>
</dbReference>
<accession>Q1IHF6</accession>
<feature type="binding site" evidence="2">
    <location>
        <position position="77"/>
    </location>
    <ligand>
        <name>Mg(2+)</name>
        <dbReference type="ChEBI" id="CHEBI:18420"/>
        <label>3</label>
    </ligand>
</feature>
<feature type="binding site" evidence="2">
    <location>
        <position position="46"/>
    </location>
    <ligand>
        <name>Mg(2+)</name>
        <dbReference type="ChEBI" id="CHEBI:18420"/>
        <label>4</label>
    </ligand>
</feature>
<evidence type="ECO:0000256" key="2">
    <source>
        <dbReference type="HAMAP-Rule" id="MF_02128"/>
    </source>
</evidence>
<feature type="binding site" evidence="2">
    <location>
        <begin position="124"/>
        <end position="125"/>
    </location>
    <ligand>
        <name>ATP</name>
        <dbReference type="ChEBI" id="CHEBI:30616"/>
    </ligand>
</feature>
<dbReference type="PANTHER" id="PTHR30270">
    <property type="entry name" value="THIAMINE-MONOPHOSPHATE KINASE"/>
    <property type="match status" value="1"/>
</dbReference>
<feature type="binding site" evidence="2">
    <location>
        <position position="151"/>
    </location>
    <ligand>
        <name>ATP</name>
        <dbReference type="ChEBI" id="CHEBI:30616"/>
    </ligand>
</feature>
<dbReference type="EnsemblBacteria" id="ABF43694">
    <property type="protein sequence ID" value="ABF43694"/>
    <property type="gene ID" value="Acid345_4694"/>
</dbReference>
<name>Q1IHF6_KORVE</name>